<dbReference type="Pfam" id="PF05117">
    <property type="entry name" value="DUF695"/>
    <property type="match status" value="1"/>
</dbReference>
<organism evidence="2 3">
    <name type="scientific">Montanilutibacter psychrotolerans</name>
    <dbReference type="NCBI Taxonomy" id="1327343"/>
    <lineage>
        <taxon>Bacteria</taxon>
        <taxon>Pseudomonadati</taxon>
        <taxon>Pseudomonadota</taxon>
        <taxon>Gammaproteobacteria</taxon>
        <taxon>Lysobacterales</taxon>
        <taxon>Lysobacteraceae</taxon>
        <taxon>Montanilutibacter</taxon>
    </lineage>
</organism>
<comment type="caution">
    <text evidence="2">The sequence shown here is derived from an EMBL/GenBank/DDBJ whole genome shotgun (WGS) entry which is preliminary data.</text>
</comment>
<gene>
    <name evidence="2" type="ORF">EER27_05970</name>
</gene>
<evidence type="ECO:0000313" key="3">
    <source>
        <dbReference type="Proteomes" id="UP000267049"/>
    </source>
</evidence>
<accession>A0A3M8SVI2</accession>
<dbReference type="EMBL" id="RIBS01000002">
    <property type="protein sequence ID" value="RNF85309.1"/>
    <property type="molecule type" value="Genomic_DNA"/>
</dbReference>
<proteinExistence type="predicted"/>
<dbReference type="InterPro" id="IPR016097">
    <property type="entry name" value="DUF695"/>
</dbReference>
<name>A0A3M8SVI2_9GAMM</name>
<evidence type="ECO:0000313" key="2">
    <source>
        <dbReference type="EMBL" id="RNF85309.1"/>
    </source>
</evidence>
<dbReference type="Proteomes" id="UP000267049">
    <property type="component" value="Unassembled WGS sequence"/>
</dbReference>
<evidence type="ECO:0000259" key="1">
    <source>
        <dbReference type="Pfam" id="PF05117"/>
    </source>
</evidence>
<sequence length="139" mass="15609">MVDATMASNLNWTSASHEGDDGISTVRLRQLDASFNFRALPERLNLLWNGADTDAGRDAMARFEQRVLARLANDEDTALVLVFVEPDHGEFVFHSRSTTAFLAMLESLEQESAPYPIEIDHESDPDGQFYRDYAAELRG</sequence>
<keyword evidence="3" id="KW-1185">Reference proteome</keyword>
<dbReference type="AlphaFoldDB" id="A0A3M8SVI2"/>
<protein>
    <submittedName>
        <fullName evidence="2">DUF695 domain-containing protein</fullName>
    </submittedName>
</protein>
<dbReference type="OrthoDB" id="7595150at2"/>
<feature type="domain" description="DUF695" evidence="1">
    <location>
        <begin position="49"/>
        <end position="133"/>
    </location>
</feature>
<reference evidence="2 3" key="1">
    <citation type="submission" date="2018-11" db="EMBL/GenBank/DDBJ databases">
        <title>Lysobacter cryohumiis sp. nov., isolated from soil in the Tianshan Mountains, Xinjiang, China.</title>
        <authorList>
            <person name="Luo Y."/>
            <person name="Sheng H."/>
        </authorList>
    </citation>
    <scope>NUCLEOTIDE SEQUENCE [LARGE SCALE GENOMIC DNA]</scope>
    <source>
        <strain evidence="2 3">ZS60</strain>
    </source>
</reference>